<keyword evidence="11" id="KW-1185">Reference proteome</keyword>
<dbReference type="GO" id="GO:0005737">
    <property type="term" value="C:cytoplasm"/>
    <property type="evidence" value="ECO:0007669"/>
    <property type="project" value="UniProtKB-SubCell"/>
</dbReference>
<proteinExistence type="inferred from homology"/>
<dbReference type="EMBL" id="VLNY01000024">
    <property type="protein sequence ID" value="KAA0017017.1"/>
    <property type="molecule type" value="Genomic_DNA"/>
</dbReference>
<keyword evidence="6" id="KW-0175">Coiled coil</keyword>
<comment type="subcellular location">
    <subcellularLocation>
        <location evidence="1">Cytoplasm</location>
    </subcellularLocation>
</comment>
<sequence length="290" mass="31530">MALTPSEIHRKEFKRSPLGRRGYDENDVDDFLDAVGADVAGLLARNARLVADNTRLAETTDIDTDAENDRLIARVRTLEWQLHQLHQLHQRGTAVGGGAAIAGVRAELAAVQRENARLRAESEQDLLGVSVRAVNLLSQAQVSADATIGEAELYARDLVLTAREQYREILRRAQRSAAETADGLTSLTQGSGANYSRPIPEIEYVRTHARIAQNQLRAIVTALSTEIDKLGDLPHLDSPPVAAALPAAASPALPRHRLDRSVRTLHDGATDHPDADTARSSASHRRQAPI</sequence>
<dbReference type="InterPro" id="IPR019933">
    <property type="entry name" value="DivIVA_domain"/>
</dbReference>
<evidence type="ECO:0000256" key="2">
    <source>
        <dbReference type="ARBA" id="ARBA00009008"/>
    </source>
</evidence>
<dbReference type="Proteomes" id="UP000322244">
    <property type="component" value="Unassembled WGS sequence"/>
</dbReference>
<evidence type="ECO:0000256" key="8">
    <source>
        <dbReference type="ARBA" id="ARBA00031737"/>
    </source>
</evidence>
<dbReference type="GO" id="GO:0051301">
    <property type="term" value="P:cell division"/>
    <property type="evidence" value="ECO:0007669"/>
    <property type="project" value="UniProtKB-KW"/>
</dbReference>
<protein>
    <recommendedName>
        <fullName evidence="3">Cell wall synthesis protein Wag31</fullName>
    </recommendedName>
    <alternativeName>
        <fullName evidence="8">Antigen 84</fullName>
    </alternativeName>
</protein>
<dbReference type="PANTHER" id="PTHR35794:SF2">
    <property type="entry name" value="CELL DIVISION PROTEIN DIVIVA"/>
    <property type="match status" value="1"/>
</dbReference>
<evidence type="ECO:0000256" key="4">
    <source>
        <dbReference type="ARBA" id="ARBA00022490"/>
    </source>
</evidence>
<accession>A0A5A7S263</accession>
<feature type="region of interest" description="Disordered" evidence="9">
    <location>
        <begin position="265"/>
        <end position="290"/>
    </location>
</feature>
<dbReference type="InterPro" id="IPR007793">
    <property type="entry name" value="DivIVA_fam"/>
</dbReference>
<evidence type="ECO:0000256" key="5">
    <source>
        <dbReference type="ARBA" id="ARBA00022618"/>
    </source>
</evidence>
<keyword evidence="4" id="KW-0963">Cytoplasm</keyword>
<evidence type="ECO:0000313" key="11">
    <source>
        <dbReference type="Proteomes" id="UP000322244"/>
    </source>
</evidence>
<evidence type="ECO:0000313" key="10">
    <source>
        <dbReference type="EMBL" id="KAA0017017.1"/>
    </source>
</evidence>
<organism evidence="10 11">
    <name type="scientific">Antrihabitans cavernicola</name>
    <dbReference type="NCBI Taxonomy" id="2495913"/>
    <lineage>
        <taxon>Bacteria</taxon>
        <taxon>Bacillati</taxon>
        <taxon>Actinomycetota</taxon>
        <taxon>Actinomycetes</taxon>
        <taxon>Mycobacteriales</taxon>
        <taxon>Nocardiaceae</taxon>
        <taxon>Antrihabitans</taxon>
    </lineage>
</organism>
<dbReference type="NCBIfam" id="TIGR03544">
    <property type="entry name" value="DivI1A_domain"/>
    <property type="match status" value="1"/>
</dbReference>
<dbReference type="RefSeq" id="WP_149433102.1">
    <property type="nucleotide sequence ID" value="NZ_VLNY01000024.1"/>
</dbReference>
<feature type="compositionally biased region" description="Basic and acidic residues" evidence="9">
    <location>
        <begin position="265"/>
        <end position="277"/>
    </location>
</feature>
<evidence type="ECO:0000256" key="1">
    <source>
        <dbReference type="ARBA" id="ARBA00004496"/>
    </source>
</evidence>
<dbReference type="PANTHER" id="PTHR35794">
    <property type="entry name" value="CELL DIVISION PROTEIN DIVIVA"/>
    <property type="match status" value="1"/>
</dbReference>
<comment type="caution">
    <text evidence="10">The sequence shown here is derived from an EMBL/GenBank/DDBJ whole genome shotgun (WGS) entry which is preliminary data.</text>
</comment>
<keyword evidence="5" id="KW-0132">Cell division</keyword>
<evidence type="ECO:0000256" key="6">
    <source>
        <dbReference type="ARBA" id="ARBA00023054"/>
    </source>
</evidence>
<dbReference type="Gene3D" id="6.10.250.660">
    <property type="match status" value="1"/>
</dbReference>
<dbReference type="AlphaFoldDB" id="A0A5A7S263"/>
<keyword evidence="7" id="KW-0131">Cell cycle</keyword>
<dbReference type="OrthoDB" id="4210347at2"/>
<reference evidence="10 11" key="1">
    <citation type="submission" date="2019-07" db="EMBL/GenBank/DDBJ databases">
        <title>Rhodococcus cavernicolus sp. nov., isolated from a cave.</title>
        <authorList>
            <person name="Lee S.D."/>
        </authorList>
    </citation>
    <scope>NUCLEOTIDE SEQUENCE [LARGE SCALE GENOMIC DNA]</scope>
    <source>
        <strain evidence="10 11">C1-24</strain>
    </source>
</reference>
<comment type="similarity">
    <text evidence="2">Belongs to the DivIVA family.</text>
</comment>
<name>A0A5A7S263_9NOCA</name>
<gene>
    <name evidence="10" type="ORF">FOY51_25590</name>
</gene>
<evidence type="ECO:0000256" key="9">
    <source>
        <dbReference type="SAM" id="MobiDB-lite"/>
    </source>
</evidence>
<evidence type="ECO:0000256" key="3">
    <source>
        <dbReference type="ARBA" id="ARBA00018787"/>
    </source>
</evidence>
<evidence type="ECO:0000256" key="7">
    <source>
        <dbReference type="ARBA" id="ARBA00023306"/>
    </source>
</evidence>
<dbReference type="Pfam" id="PF05103">
    <property type="entry name" value="DivIVA"/>
    <property type="match status" value="1"/>
</dbReference>